<dbReference type="EMBL" id="DWUX01000086">
    <property type="protein sequence ID" value="HJD39304.1"/>
    <property type="molecule type" value="Genomic_DNA"/>
</dbReference>
<evidence type="ECO:0000313" key="2">
    <source>
        <dbReference type="Proteomes" id="UP000823850"/>
    </source>
</evidence>
<name>A0A9D2U4U7_9FIRM</name>
<dbReference type="AlphaFoldDB" id="A0A9D2U4U7"/>
<reference evidence="1" key="2">
    <citation type="submission" date="2021-04" db="EMBL/GenBank/DDBJ databases">
        <authorList>
            <person name="Gilroy R."/>
        </authorList>
    </citation>
    <scope>NUCLEOTIDE SEQUENCE</scope>
    <source>
        <strain evidence="1">ChiW19-6364</strain>
    </source>
</reference>
<gene>
    <name evidence="1" type="ORF">H9913_04690</name>
</gene>
<protein>
    <submittedName>
        <fullName evidence="1">Uncharacterized protein</fullName>
    </submittedName>
</protein>
<comment type="caution">
    <text evidence="1">The sequence shown here is derived from an EMBL/GenBank/DDBJ whole genome shotgun (WGS) entry which is preliminary data.</text>
</comment>
<evidence type="ECO:0000313" key="1">
    <source>
        <dbReference type="EMBL" id="HJD39304.1"/>
    </source>
</evidence>
<dbReference type="Proteomes" id="UP000823850">
    <property type="component" value="Unassembled WGS sequence"/>
</dbReference>
<sequence>MDEQYGKLYGIEPGDSPELSLCQIKYKSDDGSFQFLPLGRASLKVIGTYRNSRQLSEVLLSASLKRESFMRSSVSPAAGHVLK</sequence>
<proteinExistence type="predicted"/>
<organism evidence="1 2">
    <name type="scientific">Candidatus Blautia stercoripullorum</name>
    <dbReference type="NCBI Taxonomy" id="2838502"/>
    <lineage>
        <taxon>Bacteria</taxon>
        <taxon>Bacillati</taxon>
        <taxon>Bacillota</taxon>
        <taxon>Clostridia</taxon>
        <taxon>Lachnospirales</taxon>
        <taxon>Lachnospiraceae</taxon>
        <taxon>Blautia</taxon>
    </lineage>
</organism>
<accession>A0A9D2U4U7</accession>
<reference evidence="1" key="1">
    <citation type="journal article" date="2021" name="PeerJ">
        <title>Extensive microbial diversity within the chicken gut microbiome revealed by metagenomics and culture.</title>
        <authorList>
            <person name="Gilroy R."/>
            <person name="Ravi A."/>
            <person name="Getino M."/>
            <person name="Pursley I."/>
            <person name="Horton D.L."/>
            <person name="Alikhan N.F."/>
            <person name="Baker D."/>
            <person name="Gharbi K."/>
            <person name="Hall N."/>
            <person name="Watson M."/>
            <person name="Adriaenssens E.M."/>
            <person name="Foster-Nyarko E."/>
            <person name="Jarju S."/>
            <person name="Secka A."/>
            <person name="Antonio M."/>
            <person name="Oren A."/>
            <person name="Chaudhuri R.R."/>
            <person name="La Ragione R."/>
            <person name="Hildebrand F."/>
            <person name="Pallen M.J."/>
        </authorList>
    </citation>
    <scope>NUCLEOTIDE SEQUENCE</scope>
    <source>
        <strain evidence="1">ChiW19-6364</strain>
    </source>
</reference>